<dbReference type="Gene3D" id="3.10.50.10">
    <property type="match status" value="1"/>
</dbReference>
<organism evidence="2 3">
    <name type="scientific">Schizopora paradoxa</name>
    <dbReference type="NCBI Taxonomy" id="27342"/>
    <lineage>
        <taxon>Eukaryota</taxon>
        <taxon>Fungi</taxon>
        <taxon>Dikarya</taxon>
        <taxon>Basidiomycota</taxon>
        <taxon>Agaricomycotina</taxon>
        <taxon>Agaricomycetes</taxon>
        <taxon>Hymenochaetales</taxon>
        <taxon>Schizoporaceae</taxon>
        <taxon>Schizopora</taxon>
    </lineage>
</organism>
<dbReference type="GO" id="GO:0008061">
    <property type="term" value="F:chitin binding"/>
    <property type="evidence" value="ECO:0007669"/>
    <property type="project" value="InterPro"/>
</dbReference>
<gene>
    <name evidence="2" type="ORF">SCHPADRAFT_819465</name>
</gene>
<accession>A0A0H2S3T8</accession>
<dbReference type="SUPFAM" id="SSF51445">
    <property type="entry name" value="(Trans)glycosidases"/>
    <property type="match status" value="1"/>
</dbReference>
<evidence type="ECO:0000313" key="2">
    <source>
        <dbReference type="EMBL" id="KLO18737.1"/>
    </source>
</evidence>
<dbReference type="OrthoDB" id="73875at2759"/>
<dbReference type="Gene3D" id="3.20.20.80">
    <property type="entry name" value="Glycosidases"/>
    <property type="match status" value="2"/>
</dbReference>
<sequence length="390" mass="42125">MVAAAWYAGWHASDFTLDDVSWEKYTLMTYAFAVTTDNPSILSFNGSNETLVEPFVKKAHENGVKASVSIGGWTGSLFYSSNVGSEQNRTQFIQAIEGLVNKYDLDAIDFDWEYPGRQGIGCNAISPNDTANFLTFLQELRKTEVGKKLTLTAAVSLNPFAGPDGTPVTDVTAFAKELDFIEIMNYDVWGSWSTGVGPDAPLNDSCAATANQQGSAVSAIKAWTKAGMPPSQIVLAVPGYGHSFSVNNTAAFVNGSTTELAAYPGFNASNQPFGDKWDDGPTTDECGNPQLQGGIFDFWGLVDGGFLNENGTVADGIASRFDNCSQTPYVYNPKTEVMVSYDNAESFKAKGNFIMQNQLRGFSMWEAGGDFDDILLDSIREAAGFDDCDD</sequence>
<feature type="domain" description="GH18" evidence="1">
    <location>
        <begin position="1"/>
        <end position="386"/>
    </location>
</feature>
<dbReference type="InterPro" id="IPR011583">
    <property type="entry name" value="Chitinase_II/V-like_cat"/>
</dbReference>
<dbReference type="PANTHER" id="PTHR11177">
    <property type="entry name" value="CHITINASE"/>
    <property type="match status" value="1"/>
</dbReference>
<dbReference type="Proteomes" id="UP000053477">
    <property type="component" value="Unassembled WGS sequence"/>
</dbReference>
<dbReference type="SMART" id="SM00636">
    <property type="entry name" value="Glyco_18"/>
    <property type="match status" value="1"/>
</dbReference>
<dbReference type="PANTHER" id="PTHR11177:SF392">
    <property type="entry name" value="HAP41P"/>
    <property type="match status" value="1"/>
</dbReference>
<keyword evidence="3" id="KW-1185">Reference proteome</keyword>
<name>A0A0H2S3T8_9AGAM</name>
<dbReference type="InterPro" id="IPR001223">
    <property type="entry name" value="Glyco_hydro18_cat"/>
</dbReference>
<dbReference type="InterPro" id="IPR050314">
    <property type="entry name" value="Glycosyl_Hydrlase_18"/>
</dbReference>
<dbReference type="Pfam" id="PF00704">
    <property type="entry name" value="Glyco_hydro_18"/>
    <property type="match status" value="1"/>
</dbReference>
<protein>
    <submittedName>
        <fullName evidence="2">Glycoside hydrolase</fullName>
    </submittedName>
</protein>
<dbReference type="AlphaFoldDB" id="A0A0H2S3T8"/>
<dbReference type="EMBL" id="KQ085892">
    <property type="protein sequence ID" value="KLO18737.1"/>
    <property type="molecule type" value="Genomic_DNA"/>
</dbReference>
<proteinExistence type="predicted"/>
<dbReference type="GO" id="GO:0005576">
    <property type="term" value="C:extracellular region"/>
    <property type="evidence" value="ECO:0007669"/>
    <property type="project" value="TreeGrafter"/>
</dbReference>
<evidence type="ECO:0000313" key="3">
    <source>
        <dbReference type="Proteomes" id="UP000053477"/>
    </source>
</evidence>
<dbReference type="GO" id="GO:0006032">
    <property type="term" value="P:chitin catabolic process"/>
    <property type="evidence" value="ECO:0007669"/>
    <property type="project" value="TreeGrafter"/>
</dbReference>
<dbReference type="InterPro" id="IPR029070">
    <property type="entry name" value="Chitinase_insertion_sf"/>
</dbReference>
<reference evidence="2 3" key="1">
    <citation type="submission" date="2015-04" db="EMBL/GenBank/DDBJ databases">
        <title>Complete genome sequence of Schizopora paradoxa KUC8140, a cosmopolitan wood degrader in East Asia.</title>
        <authorList>
            <consortium name="DOE Joint Genome Institute"/>
            <person name="Min B."/>
            <person name="Park H."/>
            <person name="Jang Y."/>
            <person name="Kim J.-J."/>
            <person name="Kim K.H."/>
            <person name="Pangilinan J."/>
            <person name="Lipzen A."/>
            <person name="Riley R."/>
            <person name="Grigoriev I.V."/>
            <person name="Spatafora J.W."/>
            <person name="Choi I.-G."/>
        </authorList>
    </citation>
    <scope>NUCLEOTIDE SEQUENCE [LARGE SCALE GENOMIC DNA]</scope>
    <source>
        <strain evidence="2 3">KUC8140</strain>
    </source>
</reference>
<keyword evidence="2" id="KW-0378">Hydrolase</keyword>
<dbReference type="InParanoid" id="A0A0H2S3T8"/>
<dbReference type="GO" id="GO:0005975">
    <property type="term" value="P:carbohydrate metabolic process"/>
    <property type="evidence" value="ECO:0007669"/>
    <property type="project" value="InterPro"/>
</dbReference>
<dbReference type="PROSITE" id="PS51910">
    <property type="entry name" value="GH18_2"/>
    <property type="match status" value="1"/>
</dbReference>
<dbReference type="STRING" id="27342.A0A0H2S3T8"/>
<dbReference type="SUPFAM" id="SSF54556">
    <property type="entry name" value="Chitinase insertion domain"/>
    <property type="match status" value="1"/>
</dbReference>
<dbReference type="InterPro" id="IPR017853">
    <property type="entry name" value="GH"/>
</dbReference>
<dbReference type="GO" id="GO:0004568">
    <property type="term" value="F:chitinase activity"/>
    <property type="evidence" value="ECO:0007669"/>
    <property type="project" value="TreeGrafter"/>
</dbReference>
<evidence type="ECO:0000259" key="1">
    <source>
        <dbReference type="PROSITE" id="PS51910"/>
    </source>
</evidence>